<feature type="coiled-coil region" evidence="1">
    <location>
        <begin position="71"/>
        <end position="98"/>
    </location>
</feature>
<organism evidence="2 3">
    <name type="scientific">Apilactobacillus nanyangensis</name>
    <dbReference type="NCBI Taxonomy" id="2799579"/>
    <lineage>
        <taxon>Bacteria</taxon>
        <taxon>Bacillati</taxon>
        <taxon>Bacillota</taxon>
        <taxon>Bacilli</taxon>
        <taxon>Lactobacillales</taxon>
        <taxon>Lactobacillaceae</taxon>
        <taxon>Apilactobacillus</taxon>
    </lineage>
</organism>
<dbReference type="Proteomes" id="UP001522816">
    <property type="component" value="Unassembled WGS sequence"/>
</dbReference>
<name>A0ABT0HYI9_9LACO</name>
<comment type="caution">
    <text evidence="2">The sequence shown here is derived from an EMBL/GenBank/DDBJ whole genome shotgun (WGS) entry which is preliminary data.</text>
</comment>
<accession>A0ABT0HYI9</accession>
<dbReference type="RefSeq" id="WP_248596878.1">
    <property type="nucleotide sequence ID" value="NZ_JAJIAR010000012.1"/>
</dbReference>
<evidence type="ECO:0000313" key="3">
    <source>
        <dbReference type="Proteomes" id="UP001522816"/>
    </source>
</evidence>
<proteinExistence type="predicted"/>
<sequence>MNTEELINQYKDLMNEKKVYDNVDKVIDEALKQSDETRIFLKKSSEQAGKNNDIDKMISINKEMDENGDFILSLSQKKEELNAQIDKFNERMDMFKTVVEGSGMTLTELEKLMKENG</sequence>
<dbReference type="EMBL" id="JAJIAR010000012">
    <property type="protein sequence ID" value="MCK8611993.1"/>
    <property type="molecule type" value="Genomic_DNA"/>
</dbReference>
<gene>
    <name evidence="2" type="ORF">LNP10_05690</name>
</gene>
<evidence type="ECO:0000313" key="2">
    <source>
        <dbReference type="EMBL" id="MCK8611993.1"/>
    </source>
</evidence>
<reference evidence="2 3" key="1">
    <citation type="submission" date="2021-11" db="EMBL/GenBank/DDBJ databases">
        <title>Comparative genomics of bee honey and flower isolates.</title>
        <authorList>
            <person name="Bechtner J.D."/>
            <person name="Gallus M.K."/>
            <person name="Ehrmann M."/>
        </authorList>
    </citation>
    <scope>NUCLEOTIDE SEQUENCE [LARGE SCALE GENOMIC DNA]</scope>
    <source>
        <strain evidence="2 3">7</strain>
    </source>
</reference>
<protein>
    <submittedName>
        <fullName evidence="2">Uncharacterized protein</fullName>
    </submittedName>
</protein>
<keyword evidence="1" id="KW-0175">Coiled coil</keyword>
<keyword evidence="3" id="KW-1185">Reference proteome</keyword>
<evidence type="ECO:0000256" key="1">
    <source>
        <dbReference type="SAM" id="Coils"/>
    </source>
</evidence>